<dbReference type="PANTHER" id="PTHR16943:SF15">
    <property type="entry name" value="DEHYDRATASE (PRPD), PUTATIVE-RELATED"/>
    <property type="match status" value="1"/>
</dbReference>
<sequence>MGSLQAETPSADDNRRTTFDQVIVDIKDYVFHYEIENPRAWLYARTTMLDALGCAIESLHNSSECRSLLGPVVPGTTVPDGFRLPGTPYQLDPVKGAFDLGSMIRYSDHNDALGGADASHPSDNLGAILAVSDWLCRSAASGRLVHHGPPLTMHTVLTAMIKAYEIQGCFQIQNAFHPYGMDHTILVKLASTAVVSWLLGLSEEQTMAAISHVFMDGCPLRVYRGAPNTIPRKGWAAGDACTRAVQLALLTKRGQPGGHTVLTSPRWGFYTNLWHGNTFALPKPYSTWVVENIFFKCIPAEGHGISAIEAALQQAARLRARGLDPAGDIESIDVRTQAAAVRIISKAGELHNAADRDHCMQYMIAVSLLKGKIMEVADYSNESKWATSQDVAMLRAKIKIREEESFTRDYLDLSKKSAASGITIVLKNGDVMDEVVVEYPIGHVENDNTLATVKAKFRRNMGLRFEEQEVEGILAAAENEDMAVSKFVDLLVRKGERENKL</sequence>
<gene>
    <name evidence="5" type="ORF">FRX48_01878</name>
</gene>
<dbReference type="InterPro" id="IPR045336">
    <property type="entry name" value="MmgE_PrpD_N"/>
</dbReference>
<evidence type="ECO:0000313" key="6">
    <source>
        <dbReference type="Proteomes" id="UP000324767"/>
    </source>
</evidence>
<dbReference type="NCBIfam" id="TIGR02330">
    <property type="entry name" value="prpD"/>
    <property type="match status" value="1"/>
</dbReference>
<comment type="caution">
    <text evidence="5">The sequence shown here is derived from an EMBL/GenBank/DDBJ whole genome shotgun (WGS) entry which is preliminary data.</text>
</comment>
<dbReference type="Gene3D" id="1.10.4100.10">
    <property type="entry name" value="2-methylcitrate dehydratase PrpD"/>
    <property type="match status" value="1"/>
</dbReference>
<evidence type="ECO:0000256" key="1">
    <source>
        <dbReference type="ARBA" id="ARBA00006174"/>
    </source>
</evidence>
<dbReference type="GO" id="GO:0051537">
    <property type="term" value="F:2 iron, 2 sulfur cluster binding"/>
    <property type="evidence" value="ECO:0007669"/>
    <property type="project" value="InterPro"/>
</dbReference>
<dbReference type="Proteomes" id="UP000324767">
    <property type="component" value="Unassembled WGS sequence"/>
</dbReference>
<organism evidence="5 6">
    <name type="scientific">Lasallia pustulata</name>
    <dbReference type="NCBI Taxonomy" id="136370"/>
    <lineage>
        <taxon>Eukaryota</taxon>
        <taxon>Fungi</taxon>
        <taxon>Dikarya</taxon>
        <taxon>Ascomycota</taxon>
        <taxon>Pezizomycotina</taxon>
        <taxon>Lecanoromycetes</taxon>
        <taxon>OSLEUM clade</taxon>
        <taxon>Umbilicariomycetidae</taxon>
        <taxon>Umbilicariales</taxon>
        <taxon>Umbilicariaceae</taxon>
        <taxon>Lasallia</taxon>
    </lineage>
</organism>
<dbReference type="OrthoDB" id="10055203at2759"/>
<dbReference type="InterPro" id="IPR036148">
    <property type="entry name" value="MmgE/PrpD_sf"/>
</dbReference>
<dbReference type="GO" id="GO:0005739">
    <property type="term" value="C:mitochondrion"/>
    <property type="evidence" value="ECO:0007669"/>
    <property type="project" value="TreeGrafter"/>
</dbReference>
<evidence type="ECO:0000259" key="3">
    <source>
        <dbReference type="Pfam" id="PF03972"/>
    </source>
</evidence>
<evidence type="ECO:0000313" key="5">
    <source>
        <dbReference type="EMBL" id="KAA6415126.1"/>
    </source>
</evidence>
<dbReference type="SUPFAM" id="SSF103378">
    <property type="entry name" value="2-methylcitrate dehydratase PrpD"/>
    <property type="match status" value="1"/>
</dbReference>
<reference evidence="5 6" key="1">
    <citation type="submission" date="2019-09" db="EMBL/GenBank/DDBJ databases">
        <title>The hologenome of the rock-dwelling lichen Lasallia pustulata.</title>
        <authorList>
            <person name="Greshake Tzovaras B."/>
            <person name="Segers F."/>
            <person name="Bicker A."/>
            <person name="Dal Grande F."/>
            <person name="Otte J."/>
            <person name="Hankeln T."/>
            <person name="Schmitt I."/>
            <person name="Ebersberger I."/>
        </authorList>
    </citation>
    <scope>NUCLEOTIDE SEQUENCE [LARGE SCALE GENOMIC DNA]</scope>
    <source>
        <strain evidence="5">A1-1</strain>
    </source>
</reference>
<dbReference type="InterPro" id="IPR012705">
    <property type="entry name" value="2Me_IsoCit_deHydtase_PrpD"/>
</dbReference>
<comment type="similarity">
    <text evidence="1">Belongs to the PrpD family.</text>
</comment>
<dbReference type="PANTHER" id="PTHR16943">
    <property type="entry name" value="2-METHYLCITRATE DEHYDRATASE-RELATED"/>
    <property type="match status" value="1"/>
</dbReference>
<evidence type="ECO:0000259" key="4">
    <source>
        <dbReference type="Pfam" id="PF19305"/>
    </source>
</evidence>
<dbReference type="GO" id="GO:0047547">
    <property type="term" value="F:2-methylcitrate dehydratase activity"/>
    <property type="evidence" value="ECO:0007669"/>
    <property type="project" value="InterPro"/>
</dbReference>
<evidence type="ECO:0000256" key="2">
    <source>
        <dbReference type="ARBA" id="ARBA00023239"/>
    </source>
</evidence>
<dbReference type="EMBL" id="VXIT01000002">
    <property type="protein sequence ID" value="KAA6415126.1"/>
    <property type="molecule type" value="Genomic_DNA"/>
</dbReference>
<dbReference type="Gene3D" id="3.30.1330.120">
    <property type="entry name" value="2-methylcitrate dehydratase PrpD"/>
    <property type="match status" value="1"/>
</dbReference>
<keyword evidence="2" id="KW-0456">Lyase</keyword>
<dbReference type="Pfam" id="PF03972">
    <property type="entry name" value="MmgE_PrpD_N"/>
    <property type="match status" value="1"/>
</dbReference>
<dbReference type="InterPro" id="IPR045337">
    <property type="entry name" value="MmgE_PrpD_C"/>
</dbReference>
<feature type="domain" description="MmgE/PrpD N-terminal" evidence="3">
    <location>
        <begin position="25"/>
        <end position="280"/>
    </location>
</feature>
<dbReference type="Pfam" id="PF19305">
    <property type="entry name" value="MmgE_PrpD_C"/>
    <property type="match status" value="1"/>
</dbReference>
<dbReference type="InterPro" id="IPR042183">
    <property type="entry name" value="MmgE/PrpD_sf_1"/>
</dbReference>
<name>A0A5M8Q2F5_9LECA</name>
<dbReference type="InterPro" id="IPR042188">
    <property type="entry name" value="MmgE/PrpD_sf_2"/>
</dbReference>
<dbReference type="AlphaFoldDB" id="A0A5M8Q2F5"/>
<dbReference type="GO" id="GO:0019679">
    <property type="term" value="P:propionate metabolic process, methylcitrate cycle"/>
    <property type="evidence" value="ECO:0007669"/>
    <property type="project" value="InterPro"/>
</dbReference>
<accession>A0A5M8Q2F5</accession>
<dbReference type="InterPro" id="IPR005656">
    <property type="entry name" value="MmgE_PrpD"/>
</dbReference>
<protein>
    <submittedName>
        <fullName evidence="5">2-methylcitrate dehydratase</fullName>
    </submittedName>
</protein>
<feature type="domain" description="MmgE/PrpD C-terminal" evidence="4">
    <location>
        <begin position="299"/>
        <end position="476"/>
    </location>
</feature>
<proteinExistence type="inferred from homology"/>